<dbReference type="EMBL" id="JAYFUM010000032">
    <property type="protein sequence ID" value="MEA5141774.1"/>
    <property type="molecule type" value="Genomic_DNA"/>
</dbReference>
<dbReference type="RefSeq" id="WP_323298928.1">
    <property type="nucleotide sequence ID" value="NZ_JAYFUM010000032.1"/>
</dbReference>
<protein>
    <submittedName>
        <fullName evidence="2">GNAT family N-acetyltransferase</fullName>
    </submittedName>
</protein>
<dbReference type="CDD" id="cd04301">
    <property type="entry name" value="NAT_SF"/>
    <property type="match status" value="1"/>
</dbReference>
<evidence type="ECO:0000313" key="3">
    <source>
        <dbReference type="Proteomes" id="UP001302949"/>
    </source>
</evidence>
<dbReference type="Gene3D" id="3.40.630.30">
    <property type="match status" value="1"/>
</dbReference>
<evidence type="ECO:0000259" key="1">
    <source>
        <dbReference type="PROSITE" id="PS51186"/>
    </source>
</evidence>
<gene>
    <name evidence="2" type="ORF">VB248_21645</name>
</gene>
<accession>A0ABU5QHK2</accession>
<dbReference type="SUPFAM" id="SSF55729">
    <property type="entry name" value="Acyl-CoA N-acyltransferases (Nat)"/>
    <property type="match status" value="1"/>
</dbReference>
<dbReference type="PROSITE" id="PS51186">
    <property type="entry name" value="GNAT"/>
    <property type="match status" value="1"/>
</dbReference>
<dbReference type="Pfam" id="PF00583">
    <property type="entry name" value="Acetyltransf_1"/>
    <property type="match status" value="1"/>
</dbReference>
<dbReference type="PANTHER" id="PTHR43305:SF1">
    <property type="entry name" value="FAMILY N-ACETYLTRANSFERASE, PUTATIVE (AFU_ORTHOLOGUE AFUA_2G01380)-RELATED"/>
    <property type="match status" value="1"/>
</dbReference>
<evidence type="ECO:0000313" key="2">
    <source>
        <dbReference type="EMBL" id="MEA5141774.1"/>
    </source>
</evidence>
<proteinExistence type="predicted"/>
<reference evidence="2 3" key="1">
    <citation type="submission" date="2023-12" db="EMBL/GenBank/DDBJ databases">
        <title>Novel species of the genus Arcicella isolated from rivers.</title>
        <authorList>
            <person name="Lu H."/>
        </authorList>
    </citation>
    <scope>NUCLEOTIDE SEQUENCE [LARGE SCALE GENOMIC DNA]</scope>
    <source>
        <strain evidence="2 3">KCTC 23307</strain>
    </source>
</reference>
<dbReference type="Proteomes" id="UP001302949">
    <property type="component" value="Unassembled WGS sequence"/>
</dbReference>
<dbReference type="PANTHER" id="PTHR43305">
    <property type="entry name" value="FAMILY N-ACETYLTRANSFERASE, PUTATIVE (AFU_ORTHOLOGUE AFUA_2G01380)-RELATED"/>
    <property type="match status" value="1"/>
</dbReference>
<sequence length="160" mass="18261">MQFHYVKYTASELEEVRKIFIEYADFLKIDLCFQNFEKEIQSLSSVYAPPKGCIILAKKDEEVIGCVALKPIGEGVCEMKRLYVKPSARGEKIGRKLVEELIAFAKKAEYQTMKLDTITSLTEAISLYRSFGFKETSAYVYNPLSEVLYFELDLLGVIGK</sequence>
<name>A0ABU5QHK2_9BACT</name>
<dbReference type="InterPro" id="IPR052777">
    <property type="entry name" value="Acetyltransferase_Enz"/>
</dbReference>
<dbReference type="InterPro" id="IPR000182">
    <property type="entry name" value="GNAT_dom"/>
</dbReference>
<keyword evidence="3" id="KW-1185">Reference proteome</keyword>
<comment type="caution">
    <text evidence="2">The sequence shown here is derived from an EMBL/GenBank/DDBJ whole genome shotgun (WGS) entry which is preliminary data.</text>
</comment>
<organism evidence="2 3">
    <name type="scientific">Arcicella rigui</name>
    <dbReference type="NCBI Taxonomy" id="797020"/>
    <lineage>
        <taxon>Bacteria</taxon>
        <taxon>Pseudomonadati</taxon>
        <taxon>Bacteroidota</taxon>
        <taxon>Cytophagia</taxon>
        <taxon>Cytophagales</taxon>
        <taxon>Flectobacillaceae</taxon>
        <taxon>Arcicella</taxon>
    </lineage>
</organism>
<feature type="domain" description="N-acetyltransferase" evidence="1">
    <location>
        <begin position="3"/>
        <end position="155"/>
    </location>
</feature>
<dbReference type="InterPro" id="IPR016181">
    <property type="entry name" value="Acyl_CoA_acyltransferase"/>
</dbReference>